<keyword evidence="9" id="KW-1185">Reference proteome</keyword>
<dbReference type="PANTHER" id="PTHR28664:SF4">
    <property type="entry name" value="TIGHT JUNCTION-ASSOCIATED PROTEIN 1"/>
    <property type="match status" value="1"/>
</dbReference>
<feature type="compositionally biased region" description="Low complexity" evidence="5">
    <location>
        <begin position="471"/>
        <end position="498"/>
    </location>
</feature>
<keyword evidence="4" id="KW-0175">Coiled coil</keyword>
<dbReference type="EMBL" id="GBYB01005581">
    <property type="protein sequence ID" value="JAG75348.1"/>
    <property type="molecule type" value="Transcribed_RNA"/>
</dbReference>
<dbReference type="AlphaFoldDB" id="A0A0C9QY22"/>
<dbReference type="InterPro" id="IPR043441">
    <property type="entry name" value="Tjap1/BEGAIN"/>
</dbReference>
<evidence type="ECO:0000256" key="1">
    <source>
        <dbReference type="ARBA" id="ARBA00004170"/>
    </source>
</evidence>
<evidence type="ECO:0000313" key="10">
    <source>
        <dbReference type="RefSeq" id="XP_011307179.1"/>
    </source>
</evidence>
<organism evidence="7">
    <name type="scientific">Fopius arisanus</name>
    <dbReference type="NCBI Taxonomy" id="64838"/>
    <lineage>
        <taxon>Eukaryota</taxon>
        <taxon>Metazoa</taxon>
        <taxon>Ecdysozoa</taxon>
        <taxon>Arthropoda</taxon>
        <taxon>Hexapoda</taxon>
        <taxon>Insecta</taxon>
        <taxon>Pterygota</taxon>
        <taxon>Neoptera</taxon>
        <taxon>Endopterygota</taxon>
        <taxon>Hymenoptera</taxon>
        <taxon>Apocrita</taxon>
        <taxon>Ichneumonoidea</taxon>
        <taxon>Braconidae</taxon>
        <taxon>Opiinae</taxon>
        <taxon>Fopius</taxon>
    </lineage>
</organism>
<accession>A0A0C9QY22</accession>
<keyword evidence="3" id="KW-0472">Membrane</keyword>
<dbReference type="RefSeq" id="XP_011307179.1">
    <property type="nucleotide sequence ID" value="XM_011308877.1"/>
</dbReference>
<proteinExistence type="predicted"/>
<feature type="region of interest" description="Disordered" evidence="5">
    <location>
        <begin position="423"/>
        <end position="442"/>
    </location>
</feature>
<dbReference type="EMBL" id="GBYB01005584">
    <property type="protein sequence ID" value="JAG75351.1"/>
    <property type="molecule type" value="Transcribed_RNA"/>
</dbReference>
<gene>
    <name evidence="7" type="primary">BEGAIN_1</name>
    <name evidence="6" type="synonym">BEGAIN_0</name>
    <name evidence="8" type="synonym">BEGAIN_2</name>
    <name evidence="10" type="synonym">LOC105268946</name>
    <name evidence="8" type="ORF">g.35574</name>
    <name evidence="6" type="ORF">g.35578</name>
    <name evidence="7" type="ORF">g.35580</name>
</gene>
<comment type="subcellular location">
    <subcellularLocation>
        <location evidence="1">Membrane</location>
        <topology evidence="1">Peripheral membrane protein</topology>
    </subcellularLocation>
</comment>
<dbReference type="KEGG" id="fas:105268946"/>
<accession>A0A9R1TD98</accession>
<evidence type="ECO:0000256" key="2">
    <source>
        <dbReference type="ARBA" id="ARBA00022553"/>
    </source>
</evidence>
<evidence type="ECO:0000313" key="9">
    <source>
        <dbReference type="Proteomes" id="UP000694866"/>
    </source>
</evidence>
<dbReference type="EMBL" id="GBYB01005582">
    <property type="protein sequence ID" value="JAG75349.1"/>
    <property type="molecule type" value="Transcribed_RNA"/>
</dbReference>
<dbReference type="OrthoDB" id="10068192at2759"/>
<dbReference type="GeneID" id="105268946"/>
<dbReference type="GO" id="GO:0016020">
    <property type="term" value="C:membrane"/>
    <property type="evidence" value="ECO:0007669"/>
    <property type="project" value="UniProtKB-SubCell"/>
</dbReference>
<reference evidence="7" key="1">
    <citation type="submission" date="2015-01" db="EMBL/GenBank/DDBJ databases">
        <title>Transcriptome Assembly of Fopius arisanus.</title>
        <authorList>
            <person name="Geib S."/>
        </authorList>
    </citation>
    <scope>NUCLEOTIDE SEQUENCE</scope>
</reference>
<evidence type="ECO:0000313" key="7">
    <source>
        <dbReference type="EMBL" id="JAG75349.1"/>
    </source>
</evidence>
<reference evidence="10" key="2">
    <citation type="submission" date="2025-04" db="UniProtKB">
        <authorList>
            <consortium name="RefSeq"/>
        </authorList>
    </citation>
    <scope>IDENTIFICATION</scope>
</reference>
<dbReference type="PANTHER" id="PTHR28664">
    <property type="entry name" value="TIGHT JUNCTION-ASSOCIATED PROTEIN 1"/>
    <property type="match status" value="1"/>
</dbReference>
<dbReference type="Proteomes" id="UP000694866">
    <property type="component" value="Unplaced"/>
</dbReference>
<evidence type="ECO:0000313" key="8">
    <source>
        <dbReference type="EMBL" id="JAG75351.1"/>
    </source>
</evidence>
<protein>
    <submittedName>
        <fullName evidence="6">BEGAIN_0 protein</fullName>
    </submittedName>
    <submittedName>
        <fullName evidence="7">BEGAIN_1 protein</fullName>
    </submittedName>
    <submittedName>
        <fullName evidence="8">BEGAIN_2 protein</fullName>
    </submittedName>
    <submittedName>
        <fullName evidence="10">Probable protein phosphatase DDB_G0282105</fullName>
    </submittedName>
</protein>
<evidence type="ECO:0000256" key="4">
    <source>
        <dbReference type="SAM" id="Coils"/>
    </source>
</evidence>
<feature type="region of interest" description="Disordered" evidence="5">
    <location>
        <begin position="464"/>
        <end position="507"/>
    </location>
</feature>
<name>A0A0C9QY22_9HYME</name>
<evidence type="ECO:0000313" key="6">
    <source>
        <dbReference type="EMBL" id="JAG75348.1"/>
    </source>
</evidence>
<evidence type="ECO:0000256" key="5">
    <source>
        <dbReference type="SAM" id="MobiDB-lite"/>
    </source>
</evidence>
<keyword evidence="2" id="KW-0597">Phosphoprotein</keyword>
<feature type="coiled-coil region" evidence="4">
    <location>
        <begin position="64"/>
        <end position="98"/>
    </location>
</feature>
<feature type="region of interest" description="Disordered" evidence="5">
    <location>
        <begin position="388"/>
        <end position="407"/>
    </location>
</feature>
<evidence type="ECO:0000256" key="3">
    <source>
        <dbReference type="ARBA" id="ARBA00023136"/>
    </source>
</evidence>
<sequence length="772" mass="86385">MSEKCKECGCVCARCMKNDHRHCDVHLHAEIEHLRQSLMEKDSHIVKMETQFFNEADKFPNGELASMREELRTWEQKYSRLYEAHKRVQKVNQNLEDKLLRIVDKCETEKGAFTKDIATLSHRLADANYRIHRLSQDNAEYRNDVTLAIQLLQCKPSNFVGQKYDSLPTEVQAKVKTYITQKRRSSDVSPPDVKSITVPISTFPPTAMVYNISKPNPIEKYSDDESDDGKPPVDIVSASIMAKVLEDREKERIFAKHCDTCVCHKTILMVDSECQTTLIITEDSYKKPSMNGYTSLRQVSPQKPNQNSQSSVQAKILLERSQKTIAVKSKQTKAKKLDLPEMIPQATSPMVTRRSENLDVANANPTQSPADIINDRIWKNTWSNKTKLGINGSPEDPSKPPRCNRTGDIDLDVINERIWKKNSNNNQNQNQNATHNQNQNQNQNQNKVTLIEVTNAVNLNQVSQSPGVAVSPSFSSDSSAVMISSSEPSSSSSDLIQSKSDKRRAFNANTTSNTARNCLMRVSQTSKNILLDNARGNYQTIVYTSPESLSGSPNASNLSNTTALVHNNALKSRSLSTSSDEAFPILPNDSPTQLHSAQRVAEWVQSSVTSSKGKKGIEGVMGSKSHTLINMPGFDDKFNGDNRCSSASQVQGNSLHSLTFNTIEVDRIGDCQEIKIPEKLEDDSTQVKDLISFDSNNEEDGEEGEMKAEGNYQEIKITKEMEETYLKLAASLDPVSLSLSTCVNPDITIEKYRKDHKRLNPQKIFDKPGANT</sequence>